<dbReference type="KEGG" id="izh:FEM41_11490"/>
<keyword evidence="2" id="KW-1185">Reference proteome</keyword>
<reference evidence="1 2" key="1">
    <citation type="submission" date="2019-05" db="EMBL/GenBank/DDBJ databases">
        <title>Complete genome sequence of Izhakiella calystegiae KSNA2, an endophyte isolated from beach morning glory (Calystegia soldanella).</title>
        <authorList>
            <person name="Jiang L."/>
            <person name="Jeong J.C."/>
            <person name="Kim C.Y."/>
            <person name="Kim D.H."/>
            <person name="Kim S.W."/>
            <person name="Lee j."/>
        </authorList>
    </citation>
    <scope>NUCLEOTIDE SEQUENCE [LARGE SCALE GENOMIC DNA]</scope>
    <source>
        <strain evidence="1 2">KSNA2</strain>
    </source>
</reference>
<evidence type="ECO:0000313" key="2">
    <source>
        <dbReference type="Proteomes" id="UP000302163"/>
    </source>
</evidence>
<name>A0A4P8YKB1_9ENTR</name>
<dbReference type="Proteomes" id="UP000302163">
    <property type="component" value="Chromosome"/>
</dbReference>
<organism evidence="1 2">
    <name type="scientific">Jejubacter calystegiae</name>
    <dbReference type="NCBI Taxonomy" id="2579935"/>
    <lineage>
        <taxon>Bacteria</taxon>
        <taxon>Pseudomonadati</taxon>
        <taxon>Pseudomonadota</taxon>
        <taxon>Gammaproteobacteria</taxon>
        <taxon>Enterobacterales</taxon>
        <taxon>Enterobacteriaceae</taxon>
        <taxon>Jejubacter</taxon>
    </lineage>
</organism>
<sequence length="71" mass="7736">MTLKGGWLDDSGFVTGTALKPGCLVLTAQEPVQGPELMQALRKICKLSARKQQQVTDLIEVISRPQKQNGN</sequence>
<proteinExistence type="predicted"/>
<dbReference type="AlphaFoldDB" id="A0A4P8YKB1"/>
<accession>A0A4P8YKB1</accession>
<evidence type="ECO:0000313" key="1">
    <source>
        <dbReference type="EMBL" id="QCT20228.1"/>
    </source>
</evidence>
<protein>
    <recommendedName>
        <fullName evidence="3">Toxin SymE-like domain-containing protein</fullName>
    </recommendedName>
</protein>
<gene>
    <name evidence="1" type="ORF">FEM41_11490</name>
</gene>
<dbReference type="OrthoDB" id="6053337at2"/>
<dbReference type="EMBL" id="CP040428">
    <property type="protein sequence ID" value="QCT20228.1"/>
    <property type="molecule type" value="Genomic_DNA"/>
</dbReference>
<evidence type="ECO:0008006" key="3">
    <source>
        <dbReference type="Google" id="ProtNLM"/>
    </source>
</evidence>